<dbReference type="EMBL" id="MU266445">
    <property type="protein sequence ID" value="KAH7923682.1"/>
    <property type="molecule type" value="Genomic_DNA"/>
</dbReference>
<name>A0ACB8BE13_9AGAM</name>
<dbReference type="Proteomes" id="UP000790709">
    <property type="component" value="Unassembled WGS sequence"/>
</dbReference>
<reference evidence="1" key="1">
    <citation type="journal article" date="2021" name="New Phytol.">
        <title>Evolutionary innovations through gain and loss of genes in the ectomycorrhizal Boletales.</title>
        <authorList>
            <person name="Wu G."/>
            <person name="Miyauchi S."/>
            <person name="Morin E."/>
            <person name="Kuo A."/>
            <person name="Drula E."/>
            <person name="Varga T."/>
            <person name="Kohler A."/>
            <person name="Feng B."/>
            <person name="Cao Y."/>
            <person name="Lipzen A."/>
            <person name="Daum C."/>
            <person name="Hundley H."/>
            <person name="Pangilinan J."/>
            <person name="Johnson J."/>
            <person name="Barry K."/>
            <person name="LaButti K."/>
            <person name="Ng V."/>
            <person name="Ahrendt S."/>
            <person name="Min B."/>
            <person name="Choi I.G."/>
            <person name="Park H."/>
            <person name="Plett J.M."/>
            <person name="Magnuson J."/>
            <person name="Spatafora J.W."/>
            <person name="Nagy L.G."/>
            <person name="Henrissat B."/>
            <person name="Grigoriev I.V."/>
            <person name="Yang Z.L."/>
            <person name="Xu J."/>
            <person name="Martin F.M."/>
        </authorList>
    </citation>
    <scope>NUCLEOTIDE SEQUENCE</scope>
    <source>
        <strain evidence="1">KUC20120723A-06</strain>
    </source>
</reference>
<protein>
    <submittedName>
        <fullName evidence="1">Cytochrome P450</fullName>
    </submittedName>
</protein>
<keyword evidence="2" id="KW-1185">Reference proteome</keyword>
<evidence type="ECO:0000313" key="1">
    <source>
        <dbReference type="EMBL" id="KAH7923682.1"/>
    </source>
</evidence>
<evidence type="ECO:0000313" key="2">
    <source>
        <dbReference type="Proteomes" id="UP000790709"/>
    </source>
</evidence>
<proteinExistence type="predicted"/>
<sequence>MESSYYHNLTVPSTLLCLVSAFALSLVTFAWLNAKKKDSLPLPPGPPPLPIVGNLLSLDREKPWLTCTEWGKQYGELMTVHIFGKVYIVINSTRVAKALVDGRSAMYSDRPPFGDTSKFYGMDFNTAHLRYNDRWRAHRKVYRQALRPEMITAYHPLQLRKARQLVGSLLDSPDKYPGHLSILAASLIMEIAYGYDPAPHNDRFVAGIERLLELTVANLTPAMTVILGAFPWLQSIPPWLPGAGFKKTALQCQELSVEVSSAPFEYVKERIKAGTAPKSVVSDLLVQMDEKDRLAQELILKECATSAYIAGVESTHSVLLVFMMMMIMHPEVQSRAQAEIEAVVGTDRLPEFSDRPFLPFVDAILRETQRWAAMVPLCVPHATTNDDIYEGYLIPKGAGIILNLWGMTRDSKLYPDPSEFRPERFITEDGTLSEPFTNLSFGFGRRICPGRFVADASIWIAMVTMLATLTIGKAVGKAGYEIEVVPEFGTGIILQPKPFVCRIERRSPATETLIKTSLRAPSNEE</sequence>
<comment type="caution">
    <text evidence="1">The sequence shown here is derived from an EMBL/GenBank/DDBJ whole genome shotgun (WGS) entry which is preliminary data.</text>
</comment>
<organism evidence="1 2">
    <name type="scientific">Leucogyrophana mollusca</name>
    <dbReference type="NCBI Taxonomy" id="85980"/>
    <lineage>
        <taxon>Eukaryota</taxon>
        <taxon>Fungi</taxon>
        <taxon>Dikarya</taxon>
        <taxon>Basidiomycota</taxon>
        <taxon>Agaricomycotina</taxon>
        <taxon>Agaricomycetes</taxon>
        <taxon>Agaricomycetidae</taxon>
        <taxon>Boletales</taxon>
        <taxon>Boletales incertae sedis</taxon>
        <taxon>Leucogyrophana</taxon>
    </lineage>
</organism>
<gene>
    <name evidence="1" type="ORF">BV22DRAFT_1036034</name>
</gene>
<accession>A0ACB8BE13</accession>